<dbReference type="PRINTS" id="PR00813">
    <property type="entry name" value="BCTERIALGSPG"/>
</dbReference>
<dbReference type="InterPro" id="IPR045584">
    <property type="entry name" value="Pilin-like"/>
</dbReference>
<feature type="transmembrane region" description="Helical" evidence="2">
    <location>
        <begin position="20"/>
        <end position="38"/>
    </location>
</feature>
<keyword evidence="2" id="KW-0472">Membrane</keyword>
<dbReference type="NCBIfam" id="TIGR02532">
    <property type="entry name" value="IV_pilin_GFxxxE"/>
    <property type="match status" value="1"/>
</dbReference>
<dbReference type="GO" id="GO:0015627">
    <property type="term" value="C:type II protein secretion system complex"/>
    <property type="evidence" value="ECO:0007669"/>
    <property type="project" value="InterPro"/>
</dbReference>
<dbReference type="KEGG" id="dja:HY57_08020"/>
<accession>A0A075JYR1</accession>
<dbReference type="Pfam" id="PF16732">
    <property type="entry name" value="ComP_DUS"/>
    <property type="match status" value="1"/>
</dbReference>
<dbReference type="PROSITE" id="PS00409">
    <property type="entry name" value="PROKAR_NTER_METHYL"/>
    <property type="match status" value="1"/>
</dbReference>
<dbReference type="InterPro" id="IPR012902">
    <property type="entry name" value="N_methyl_site"/>
</dbReference>
<dbReference type="InterPro" id="IPR000983">
    <property type="entry name" value="Bac_GSPG_pilin"/>
</dbReference>
<dbReference type="EMBL" id="CP008884">
    <property type="protein sequence ID" value="AIF47226.1"/>
    <property type="molecule type" value="Genomic_DNA"/>
</dbReference>
<dbReference type="SUPFAM" id="SSF54523">
    <property type="entry name" value="Pili subunits"/>
    <property type="match status" value="1"/>
</dbReference>
<reference evidence="3 4" key="1">
    <citation type="submission" date="2014-07" db="EMBL/GenBank/DDBJ databases">
        <title>Complete Genome Sequence of Dyella japonica Strain A8 Isolated from Malaysian Tropical Soil.</title>
        <authorList>
            <person name="Hui R.K.H."/>
            <person name="Chen J.-W."/>
            <person name="Chan K.-G."/>
            <person name="Leung F.C.C."/>
        </authorList>
    </citation>
    <scope>NUCLEOTIDE SEQUENCE [LARGE SCALE GENOMIC DNA]</scope>
    <source>
        <strain evidence="3 4">A8</strain>
    </source>
</reference>
<dbReference type="STRING" id="1217721.HY57_08020"/>
<dbReference type="Proteomes" id="UP000027987">
    <property type="component" value="Chromosome"/>
</dbReference>
<dbReference type="InterPro" id="IPR031982">
    <property type="entry name" value="PilE-like"/>
</dbReference>
<dbReference type="PATRIC" id="fig|1217721.7.peg.1664"/>
<evidence type="ECO:0000256" key="1">
    <source>
        <dbReference type="ARBA" id="ARBA00022481"/>
    </source>
</evidence>
<evidence type="ECO:0000313" key="3">
    <source>
        <dbReference type="EMBL" id="AIF47226.1"/>
    </source>
</evidence>
<dbReference type="GO" id="GO:0043683">
    <property type="term" value="P:type IV pilus assembly"/>
    <property type="evidence" value="ECO:0007669"/>
    <property type="project" value="InterPro"/>
</dbReference>
<keyword evidence="1" id="KW-0488">Methylation</keyword>
<dbReference type="Pfam" id="PF07963">
    <property type="entry name" value="N_methyl"/>
    <property type="match status" value="1"/>
</dbReference>
<name>A0A075JYR1_9GAMM</name>
<gene>
    <name evidence="3" type="ORF">HY57_08020</name>
</gene>
<evidence type="ECO:0000256" key="2">
    <source>
        <dbReference type="SAM" id="Phobius"/>
    </source>
</evidence>
<protein>
    <recommendedName>
        <fullName evidence="5">Pilus assembly protein PilE</fullName>
    </recommendedName>
</protein>
<evidence type="ECO:0000313" key="4">
    <source>
        <dbReference type="Proteomes" id="UP000027987"/>
    </source>
</evidence>
<sequence>MRASAASSRVARASVRGFTLIELMTVVIILGILTAVAVSKYHQYVVRANRNAAEDVLLGIASAEERYLIDNRAYVATASSVGYPASAFPGNTYANYSFVITPGTGALPSYTITATPTSTGAQANDTACNPLSLASDGTKLPTSCW</sequence>
<keyword evidence="4" id="KW-1185">Reference proteome</keyword>
<dbReference type="AlphaFoldDB" id="A0A075JYR1"/>
<keyword evidence="2" id="KW-1133">Transmembrane helix</keyword>
<keyword evidence="2" id="KW-0812">Transmembrane</keyword>
<dbReference type="GO" id="GO:0015628">
    <property type="term" value="P:protein secretion by the type II secretion system"/>
    <property type="evidence" value="ECO:0007669"/>
    <property type="project" value="InterPro"/>
</dbReference>
<organism evidence="3 4">
    <name type="scientific">Dyella japonica A8</name>
    <dbReference type="NCBI Taxonomy" id="1217721"/>
    <lineage>
        <taxon>Bacteria</taxon>
        <taxon>Pseudomonadati</taxon>
        <taxon>Pseudomonadota</taxon>
        <taxon>Gammaproteobacteria</taxon>
        <taxon>Lysobacterales</taxon>
        <taxon>Rhodanobacteraceae</taxon>
        <taxon>Dyella</taxon>
    </lineage>
</organism>
<dbReference type="HOGENOM" id="CLU_091705_6_0_6"/>
<proteinExistence type="predicted"/>
<dbReference type="Gene3D" id="3.30.700.10">
    <property type="entry name" value="Glycoprotein, Type 4 Pilin"/>
    <property type="match status" value="1"/>
</dbReference>
<evidence type="ECO:0008006" key="5">
    <source>
        <dbReference type="Google" id="ProtNLM"/>
    </source>
</evidence>